<accession>A0A3E0W164</accession>
<dbReference type="PANTHER" id="PTHR43569">
    <property type="entry name" value="AMIDOHYDROLASE"/>
    <property type="match status" value="1"/>
</dbReference>
<organism evidence="3 4">
    <name type="scientific">Subtercola boreus</name>
    <dbReference type="NCBI Taxonomy" id="120213"/>
    <lineage>
        <taxon>Bacteria</taxon>
        <taxon>Bacillati</taxon>
        <taxon>Actinomycetota</taxon>
        <taxon>Actinomycetes</taxon>
        <taxon>Micrococcales</taxon>
        <taxon>Microbacteriaceae</taxon>
        <taxon>Subtercola</taxon>
    </lineage>
</organism>
<dbReference type="InterPro" id="IPR006680">
    <property type="entry name" value="Amidohydro-rel"/>
</dbReference>
<dbReference type="InterPro" id="IPR032466">
    <property type="entry name" value="Metal_Hydrolase"/>
</dbReference>
<evidence type="ECO:0000259" key="2">
    <source>
        <dbReference type="Pfam" id="PF04909"/>
    </source>
</evidence>
<reference evidence="3 4" key="1">
    <citation type="submission" date="2017-04" db="EMBL/GenBank/DDBJ databases">
        <title>Comparative genome analysis of Subtercola boreus.</title>
        <authorList>
            <person name="Cho Y.-J."/>
            <person name="Cho A."/>
            <person name="Kim O.-S."/>
            <person name="Lee J.-I."/>
        </authorList>
    </citation>
    <scope>NUCLEOTIDE SEQUENCE [LARGE SCALE GENOMIC DNA]</scope>
    <source>
        <strain evidence="3 4">P27444</strain>
    </source>
</reference>
<dbReference type="InterPro" id="IPR052350">
    <property type="entry name" value="Metallo-dep_Lactonases"/>
</dbReference>
<dbReference type="Pfam" id="PF04909">
    <property type="entry name" value="Amidohydro_2"/>
    <property type="match status" value="1"/>
</dbReference>
<evidence type="ECO:0000313" key="4">
    <source>
        <dbReference type="Proteomes" id="UP000256709"/>
    </source>
</evidence>
<gene>
    <name evidence="3" type="ORF">B7R21_03155</name>
</gene>
<dbReference type="AlphaFoldDB" id="A0A3E0W164"/>
<name>A0A3E0W164_9MICO</name>
<evidence type="ECO:0000256" key="1">
    <source>
        <dbReference type="ARBA" id="ARBA00038310"/>
    </source>
</evidence>
<dbReference type="Proteomes" id="UP000256709">
    <property type="component" value="Unassembled WGS sequence"/>
</dbReference>
<evidence type="ECO:0000313" key="3">
    <source>
        <dbReference type="EMBL" id="RFA15720.1"/>
    </source>
</evidence>
<dbReference type="PANTHER" id="PTHR43569:SF2">
    <property type="entry name" value="AMIDOHYDROLASE-RELATED DOMAIN-CONTAINING PROTEIN"/>
    <property type="match status" value="1"/>
</dbReference>
<dbReference type="EMBL" id="NBXA01000006">
    <property type="protein sequence ID" value="RFA15720.1"/>
    <property type="molecule type" value="Genomic_DNA"/>
</dbReference>
<comment type="caution">
    <text evidence="3">The sequence shown here is derived from an EMBL/GenBank/DDBJ whole genome shotgun (WGS) entry which is preliminary data.</text>
</comment>
<feature type="domain" description="Amidohydrolase-related" evidence="2">
    <location>
        <begin position="29"/>
        <end position="296"/>
    </location>
</feature>
<dbReference type="Gene3D" id="3.20.20.140">
    <property type="entry name" value="Metal-dependent hydrolases"/>
    <property type="match status" value="1"/>
</dbReference>
<dbReference type="GO" id="GO:0016787">
    <property type="term" value="F:hydrolase activity"/>
    <property type="evidence" value="ECO:0007669"/>
    <property type="project" value="InterPro"/>
</dbReference>
<dbReference type="OrthoDB" id="5450317at2"/>
<proteinExistence type="inferred from homology"/>
<comment type="similarity">
    <text evidence="1">Belongs to the metallo-dependent hydrolases superfamily.</text>
</comment>
<protein>
    <recommendedName>
        <fullName evidence="2">Amidohydrolase-related domain-containing protein</fullName>
    </recommendedName>
</protein>
<dbReference type="SUPFAM" id="SSF51556">
    <property type="entry name" value="Metallo-dependent hydrolases"/>
    <property type="match status" value="1"/>
</dbReference>
<sequence>MERRDDRRRHFACRSTGARWEGAPAVRVIDTHAHLWRRSRTPQPWIDPASMAVIDRDFWFEDLALMQRQSGIDGAVLVQSVNDTQESVDLLSLVDGRAVLGVIGWIDLEQDVAAQLAALREQPGGHRLLGIRHLAHLDLDPEWLLRPTVDLAALGDAGLPFDLVVRADQLGIAEHAVAAHPRTRFVLDHLGNPPLTSGDLAGWRHDLGSLARHENVVVKLSGLTLQTDWSNWSVDDLREPVDVALDHFGPSRVMFGSDWPLVTLASDAPSWVDIVRELVPTALHDNVFGGTAERVYLEEHHA</sequence>